<dbReference type="EMBL" id="JBHLVF010000009">
    <property type="protein sequence ID" value="MFC0390734.1"/>
    <property type="molecule type" value="Genomic_DNA"/>
</dbReference>
<evidence type="ECO:0000313" key="3">
    <source>
        <dbReference type="EMBL" id="MFC0390734.1"/>
    </source>
</evidence>
<keyword evidence="3" id="KW-0808">Transferase</keyword>
<dbReference type="Gene3D" id="3.40.630.120">
    <property type="match status" value="1"/>
</dbReference>
<dbReference type="Pfam" id="PF18082">
    <property type="entry name" value="NAT_N"/>
    <property type="match status" value="1"/>
</dbReference>
<protein>
    <submittedName>
        <fullName evidence="3">Acyltransferase domain-containing protein</fullName>
    </submittedName>
</protein>
<feature type="domain" description="GNAT-like C-terminal" evidence="2">
    <location>
        <begin position="120"/>
        <end position="265"/>
    </location>
</feature>
<feature type="domain" description="N-acyltransferase N-terminal" evidence="1">
    <location>
        <begin position="1"/>
        <end position="117"/>
    </location>
</feature>
<sequence>MDVKQFCEGIKLDPNAQRIIYEYQMDEWQYQAYKRQFYANRYSFFENVKQSERYRQLFLYLFVRFAVDAYEEYQRRGIDDGIYFDTFHDIQIWCMTCKRDYDEYGIEEYNWLQEHIQLRLFRVGRLQFQPFPFERTLEVEGRTLFNNQLVLNVHIPSGEPLDPRSVEESFERASTFFRGITPIFTCHTWLLYPELNRVLTPDSNILQFQKHFIIYDVDHESRQAEERIFNQLRADYGQYEEHTYLQRSAKAFLQAGNKLGCGYGIKLNPIR</sequence>
<dbReference type="InterPro" id="IPR041644">
    <property type="entry name" value="GNAT_C"/>
</dbReference>
<gene>
    <name evidence="3" type="ORF">ACFFJ8_05020</name>
</gene>
<comment type="caution">
    <text evidence="3">The sequence shown here is derived from an EMBL/GenBank/DDBJ whole genome shotgun (WGS) entry which is preliminary data.</text>
</comment>
<organism evidence="3 4">
    <name type="scientific">Paenibacillus mendelii</name>
    <dbReference type="NCBI Taxonomy" id="206163"/>
    <lineage>
        <taxon>Bacteria</taxon>
        <taxon>Bacillati</taxon>
        <taxon>Bacillota</taxon>
        <taxon>Bacilli</taxon>
        <taxon>Bacillales</taxon>
        <taxon>Paenibacillaceae</taxon>
        <taxon>Paenibacillus</taxon>
    </lineage>
</organism>
<dbReference type="Pfam" id="PF18164">
    <property type="entry name" value="GNAT_C"/>
    <property type="match status" value="1"/>
</dbReference>
<evidence type="ECO:0000259" key="2">
    <source>
        <dbReference type="Pfam" id="PF18164"/>
    </source>
</evidence>
<keyword evidence="4" id="KW-1185">Reference proteome</keyword>
<proteinExistence type="predicted"/>
<dbReference type="RefSeq" id="WP_204821063.1">
    <property type="nucleotide sequence ID" value="NZ_JANHOF010000009.1"/>
</dbReference>
<dbReference type="Proteomes" id="UP001589818">
    <property type="component" value="Unassembled WGS sequence"/>
</dbReference>
<reference evidence="3 4" key="1">
    <citation type="submission" date="2024-09" db="EMBL/GenBank/DDBJ databases">
        <authorList>
            <person name="Sun Q."/>
            <person name="Mori K."/>
        </authorList>
    </citation>
    <scope>NUCLEOTIDE SEQUENCE [LARGE SCALE GENOMIC DNA]</scope>
    <source>
        <strain evidence="3 4">CCM 4839</strain>
    </source>
</reference>
<dbReference type="InterPro" id="IPR041273">
    <property type="entry name" value="NAT_N"/>
</dbReference>
<dbReference type="GO" id="GO:0016746">
    <property type="term" value="F:acyltransferase activity"/>
    <property type="evidence" value="ECO:0007669"/>
    <property type="project" value="UniProtKB-KW"/>
</dbReference>
<accession>A0ABV6J5H6</accession>
<name>A0ABV6J5H6_9BACL</name>
<keyword evidence="3" id="KW-0012">Acyltransferase</keyword>
<evidence type="ECO:0000313" key="4">
    <source>
        <dbReference type="Proteomes" id="UP001589818"/>
    </source>
</evidence>
<evidence type="ECO:0000259" key="1">
    <source>
        <dbReference type="Pfam" id="PF18082"/>
    </source>
</evidence>